<name>J4UEK3_TRIAS</name>
<comment type="caution">
    <text evidence="3">The sequence shown here is derived from an EMBL/GenBank/DDBJ whole genome shotgun (WGS) entry which is preliminary data.</text>
</comment>
<dbReference type="VEuPathDB" id="FungiDB:A1Q1_01198"/>
<dbReference type="KEGG" id="tasa:A1Q1_01198"/>
<feature type="transmembrane region" description="Helical" evidence="1">
    <location>
        <begin position="124"/>
        <end position="143"/>
    </location>
</feature>
<dbReference type="HOGENOM" id="CLU_1267693_0_0_1"/>
<dbReference type="AlphaFoldDB" id="J4UEK3"/>
<evidence type="ECO:0008006" key="5">
    <source>
        <dbReference type="Google" id="ProtNLM"/>
    </source>
</evidence>
<keyword evidence="1" id="KW-0472">Membrane</keyword>
<dbReference type="EMBL" id="ALBS01000161">
    <property type="protein sequence ID" value="EJT49700.1"/>
    <property type="molecule type" value="Genomic_DNA"/>
</dbReference>
<evidence type="ECO:0000313" key="4">
    <source>
        <dbReference type="Proteomes" id="UP000002748"/>
    </source>
</evidence>
<keyword evidence="2" id="KW-0732">Signal</keyword>
<dbReference type="GeneID" id="25984712"/>
<protein>
    <recommendedName>
        <fullName evidence="5">MARVEL domain-containing protein</fullName>
    </recommendedName>
</protein>
<keyword evidence="1" id="KW-1133">Transmembrane helix</keyword>
<dbReference type="RefSeq" id="XP_014180948.1">
    <property type="nucleotide sequence ID" value="XM_014325473.1"/>
</dbReference>
<feature type="signal peptide" evidence="2">
    <location>
        <begin position="1"/>
        <end position="23"/>
    </location>
</feature>
<proteinExistence type="predicted"/>
<evidence type="ECO:0000256" key="1">
    <source>
        <dbReference type="SAM" id="Phobius"/>
    </source>
</evidence>
<gene>
    <name evidence="3" type="ORF">A1Q1_01198</name>
</gene>
<reference evidence="3 4" key="1">
    <citation type="journal article" date="2012" name="Eukaryot. Cell">
        <title>Draft genome sequence of CBS 2479, the standard type strain of Trichosporon asahii.</title>
        <authorList>
            <person name="Yang R.Y."/>
            <person name="Li H.T."/>
            <person name="Zhu H."/>
            <person name="Zhou G.P."/>
            <person name="Wang M."/>
            <person name="Wang L."/>
        </authorList>
    </citation>
    <scope>NUCLEOTIDE SEQUENCE [LARGE SCALE GENOMIC DNA]</scope>
    <source>
        <strain evidence="4">ATCC 90039 / CBS 2479 / JCM 2466 / KCTC 7840 / NCYC 2677 / UAMH 7654</strain>
    </source>
</reference>
<dbReference type="Proteomes" id="UP000002748">
    <property type="component" value="Unassembled WGS sequence"/>
</dbReference>
<feature type="transmembrane region" description="Helical" evidence="1">
    <location>
        <begin position="96"/>
        <end position="115"/>
    </location>
</feature>
<feature type="chain" id="PRO_5003780677" description="MARVEL domain-containing protein" evidence="2">
    <location>
        <begin position="24"/>
        <end position="218"/>
    </location>
</feature>
<sequence>MPTAKDALFGLASLLTLGHFITSSIIAADAINARDKWQLEAHGHVRRDLISSALGSLGSSTASAGPKPSDAQIGTFSQSSSLTDQAAQLPIFHSGLFRALVNGLAWLYFVFHLVIRKTAPASRILALGGDFAWLVVWTVLIVVAQAWHWPRPTPKRGVELADLILWAVQLASYTLVFLWLLRVLAKGVRRFGLRALGKSEHAILHPEEEQPKLFEGTA</sequence>
<accession>J4UEK3</accession>
<evidence type="ECO:0000256" key="2">
    <source>
        <dbReference type="SAM" id="SignalP"/>
    </source>
</evidence>
<keyword evidence="1" id="KW-0812">Transmembrane</keyword>
<organism evidence="3 4">
    <name type="scientific">Trichosporon asahii var. asahii (strain ATCC 90039 / CBS 2479 / JCM 2466 / KCTC 7840 / NBRC 103889/ NCYC 2677 / UAMH 7654)</name>
    <name type="common">Yeast</name>
    <dbReference type="NCBI Taxonomy" id="1186058"/>
    <lineage>
        <taxon>Eukaryota</taxon>
        <taxon>Fungi</taxon>
        <taxon>Dikarya</taxon>
        <taxon>Basidiomycota</taxon>
        <taxon>Agaricomycotina</taxon>
        <taxon>Tremellomycetes</taxon>
        <taxon>Trichosporonales</taxon>
        <taxon>Trichosporonaceae</taxon>
        <taxon>Trichosporon</taxon>
    </lineage>
</organism>
<feature type="transmembrane region" description="Helical" evidence="1">
    <location>
        <begin position="163"/>
        <end position="184"/>
    </location>
</feature>
<evidence type="ECO:0000313" key="3">
    <source>
        <dbReference type="EMBL" id="EJT49700.1"/>
    </source>
</evidence>